<dbReference type="Proteomes" id="UP000266723">
    <property type="component" value="Unassembled WGS sequence"/>
</dbReference>
<evidence type="ECO:0008006" key="3">
    <source>
        <dbReference type="Google" id="ProtNLM"/>
    </source>
</evidence>
<evidence type="ECO:0000313" key="2">
    <source>
        <dbReference type="Proteomes" id="UP000266723"/>
    </source>
</evidence>
<gene>
    <name evidence="1" type="ORF">DY000_02033297</name>
</gene>
<protein>
    <recommendedName>
        <fullName evidence="3">BURP domain-containing protein</fullName>
    </recommendedName>
</protein>
<organism evidence="1 2">
    <name type="scientific">Brassica cretica</name>
    <name type="common">Mustard</name>
    <dbReference type="NCBI Taxonomy" id="69181"/>
    <lineage>
        <taxon>Eukaryota</taxon>
        <taxon>Viridiplantae</taxon>
        <taxon>Streptophyta</taxon>
        <taxon>Embryophyta</taxon>
        <taxon>Tracheophyta</taxon>
        <taxon>Spermatophyta</taxon>
        <taxon>Magnoliopsida</taxon>
        <taxon>eudicotyledons</taxon>
        <taxon>Gunneridae</taxon>
        <taxon>Pentapetalae</taxon>
        <taxon>rosids</taxon>
        <taxon>malvids</taxon>
        <taxon>Brassicales</taxon>
        <taxon>Brassicaceae</taxon>
        <taxon>Brassiceae</taxon>
        <taxon>Brassica</taxon>
    </lineage>
</organism>
<accession>A0ABQ7DIG9</accession>
<proteinExistence type="predicted"/>
<name>A0ABQ7DIG9_BRACR</name>
<reference evidence="1 2" key="1">
    <citation type="journal article" date="2020" name="BMC Genomics">
        <title>Intraspecific diversification of the crop wild relative Brassica cretica Lam. using demographic model selection.</title>
        <authorList>
            <person name="Kioukis A."/>
            <person name="Michalopoulou V.A."/>
            <person name="Briers L."/>
            <person name="Pirintsos S."/>
            <person name="Studholme D.J."/>
            <person name="Pavlidis P."/>
            <person name="Sarris P.F."/>
        </authorList>
    </citation>
    <scope>NUCLEOTIDE SEQUENCE [LARGE SCALE GENOMIC DNA]</scope>
    <source>
        <strain evidence="2">cv. PFS-1207/04</strain>
    </source>
</reference>
<comment type="caution">
    <text evidence="1">The sequence shown here is derived from an EMBL/GenBank/DDBJ whole genome shotgun (WGS) entry which is preliminary data.</text>
</comment>
<sequence length="148" mass="16527">MPGLLKCGQSASREEAVEEMKDCRSTKHPCHRSTVHTYEYQKQQGNMTLTSRVIGFGTHTNHPGTVHVNTVHPKSIDTVHPPSIDTVHTTSIDTVHRDTVHHGTVHHGTVHPMTDTTCLEAKKVEVLMCKVDENGMLRDKECRTRNSA</sequence>
<keyword evidence="2" id="KW-1185">Reference proteome</keyword>
<dbReference type="EMBL" id="QGKV02000649">
    <property type="protein sequence ID" value="KAF3576839.1"/>
    <property type="molecule type" value="Genomic_DNA"/>
</dbReference>
<evidence type="ECO:0000313" key="1">
    <source>
        <dbReference type="EMBL" id="KAF3576839.1"/>
    </source>
</evidence>